<name>A0A4Y2CSR1_ARAVE</name>
<dbReference type="SUPFAM" id="SSF53098">
    <property type="entry name" value="Ribonuclease H-like"/>
    <property type="match status" value="1"/>
</dbReference>
<reference evidence="1 2" key="1">
    <citation type="journal article" date="2019" name="Sci. Rep.">
        <title>Orb-weaving spider Araneus ventricosus genome elucidates the spidroin gene catalogue.</title>
        <authorList>
            <person name="Kono N."/>
            <person name="Nakamura H."/>
            <person name="Ohtoshi R."/>
            <person name="Moran D.A.P."/>
            <person name="Shinohara A."/>
            <person name="Yoshida Y."/>
            <person name="Fujiwara M."/>
            <person name="Mori M."/>
            <person name="Tomita M."/>
            <person name="Arakawa K."/>
        </authorList>
    </citation>
    <scope>NUCLEOTIDE SEQUENCE [LARGE SCALE GENOMIC DNA]</scope>
</reference>
<proteinExistence type="predicted"/>
<dbReference type="PANTHER" id="PTHR42648">
    <property type="entry name" value="TRANSPOSASE, PUTATIVE-RELATED"/>
    <property type="match status" value="1"/>
</dbReference>
<dbReference type="EMBL" id="BGPR01000235">
    <property type="protein sequence ID" value="GBM06904.1"/>
    <property type="molecule type" value="Genomic_DNA"/>
</dbReference>
<dbReference type="OrthoDB" id="2783063at2759"/>
<dbReference type="AlphaFoldDB" id="A0A4Y2CSR1"/>
<organism evidence="1 2">
    <name type="scientific">Araneus ventricosus</name>
    <name type="common">Orbweaver spider</name>
    <name type="synonym">Epeira ventricosa</name>
    <dbReference type="NCBI Taxonomy" id="182803"/>
    <lineage>
        <taxon>Eukaryota</taxon>
        <taxon>Metazoa</taxon>
        <taxon>Ecdysozoa</taxon>
        <taxon>Arthropoda</taxon>
        <taxon>Chelicerata</taxon>
        <taxon>Arachnida</taxon>
        <taxon>Araneae</taxon>
        <taxon>Araneomorphae</taxon>
        <taxon>Entelegynae</taxon>
        <taxon>Araneoidea</taxon>
        <taxon>Araneidae</taxon>
        <taxon>Araneus</taxon>
    </lineage>
</organism>
<dbReference type="InterPro" id="IPR039537">
    <property type="entry name" value="Retrotran_Ty1/copia-like"/>
</dbReference>
<keyword evidence="2" id="KW-1185">Reference proteome</keyword>
<dbReference type="InterPro" id="IPR012337">
    <property type="entry name" value="RNaseH-like_sf"/>
</dbReference>
<evidence type="ECO:0008006" key="3">
    <source>
        <dbReference type="Google" id="ProtNLM"/>
    </source>
</evidence>
<protein>
    <recommendedName>
        <fullName evidence="3">Integrase catalytic domain-containing protein</fullName>
    </recommendedName>
</protein>
<dbReference type="PANTHER" id="PTHR42648:SF24">
    <property type="entry name" value="INTEGRASE CATALYTIC DOMAIN-CONTAINING PROTEIN"/>
    <property type="match status" value="1"/>
</dbReference>
<sequence length="107" mass="12097">MNSKHFLIIKVLELSEQMNTLEQNGVSERFNYTALDAVKGVLKDGNLGNSFWAEALCFTYTWNRICHLGHNKTPFELYCGRKPSIGHLKPFGATAHIGNPQQLHPKL</sequence>
<dbReference type="InterPro" id="IPR036397">
    <property type="entry name" value="RNaseH_sf"/>
</dbReference>
<dbReference type="GO" id="GO:0003676">
    <property type="term" value="F:nucleic acid binding"/>
    <property type="evidence" value="ECO:0007669"/>
    <property type="project" value="InterPro"/>
</dbReference>
<dbReference type="Gene3D" id="3.30.420.10">
    <property type="entry name" value="Ribonuclease H-like superfamily/Ribonuclease H"/>
    <property type="match status" value="1"/>
</dbReference>
<evidence type="ECO:0000313" key="2">
    <source>
        <dbReference type="Proteomes" id="UP000499080"/>
    </source>
</evidence>
<gene>
    <name evidence="1" type="ORF">AVEN_147843_1</name>
</gene>
<comment type="caution">
    <text evidence="1">The sequence shown here is derived from an EMBL/GenBank/DDBJ whole genome shotgun (WGS) entry which is preliminary data.</text>
</comment>
<evidence type="ECO:0000313" key="1">
    <source>
        <dbReference type="EMBL" id="GBM06904.1"/>
    </source>
</evidence>
<dbReference type="Proteomes" id="UP000499080">
    <property type="component" value="Unassembled WGS sequence"/>
</dbReference>
<accession>A0A4Y2CSR1</accession>